<name>A0ABU0F5M6_9PSEU</name>
<dbReference type="PANTHER" id="PTHR46696:SF1">
    <property type="entry name" value="CYTOCHROME P450 YJIB-RELATED"/>
    <property type="match status" value="1"/>
</dbReference>
<dbReference type="PROSITE" id="PS00086">
    <property type="entry name" value="CYTOCHROME_P450"/>
    <property type="match status" value="1"/>
</dbReference>
<evidence type="ECO:0000313" key="4">
    <source>
        <dbReference type="Proteomes" id="UP001229651"/>
    </source>
</evidence>
<dbReference type="InterPro" id="IPR036396">
    <property type="entry name" value="Cyt_P450_sf"/>
</dbReference>
<keyword evidence="2" id="KW-0503">Monooxygenase</keyword>
<reference evidence="3 4" key="1">
    <citation type="submission" date="2023-07" db="EMBL/GenBank/DDBJ databases">
        <title>Sequencing the genomes of 1000 actinobacteria strains.</title>
        <authorList>
            <person name="Klenk H.-P."/>
        </authorList>
    </citation>
    <scope>NUCLEOTIDE SEQUENCE [LARGE SCALE GENOMIC DNA]</scope>
    <source>
        <strain evidence="3 4">DSM 45805</strain>
    </source>
</reference>
<keyword evidence="2" id="KW-0560">Oxidoreductase</keyword>
<accession>A0ABU0F5M6</accession>
<keyword evidence="2" id="KW-0479">Metal-binding</keyword>
<dbReference type="RefSeq" id="WP_306998424.1">
    <property type="nucleotide sequence ID" value="NZ_JAUSUT010000001.1"/>
</dbReference>
<dbReference type="EMBL" id="JAUSUT010000001">
    <property type="protein sequence ID" value="MDQ0382871.1"/>
    <property type="molecule type" value="Genomic_DNA"/>
</dbReference>
<keyword evidence="2" id="KW-0408">Iron</keyword>
<comment type="similarity">
    <text evidence="1 2">Belongs to the cytochrome P450 family.</text>
</comment>
<gene>
    <name evidence="3" type="ORF">FB470_006865</name>
</gene>
<dbReference type="SUPFAM" id="SSF48264">
    <property type="entry name" value="Cytochrome P450"/>
    <property type="match status" value="1"/>
</dbReference>
<dbReference type="PRINTS" id="PR00359">
    <property type="entry name" value="BP450"/>
</dbReference>
<proteinExistence type="inferred from homology"/>
<evidence type="ECO:0000313" key="3">
    <source>
        <dbReference type="EMBL" id="MDQ0382871.1"/>
    </source>
</evidence>
<comment type="caution">
    <text evidence="3">The sequence shown here is derived from an EMBL/GenBank/DDBJ whole genome shotgun (WGS) entry which is preliminary data.</text>
</comment>
<keyword evidence="2" id="KW-0349">Heme</keyword>
<protein>
    <submittedName>
        <fullName evidence="3">Cytochrome P450</fullName>
    </submittedName>
</protein>
<organism evidence="3 4">
    <name type="scientific">Amycolatopsis thermophila</name>
    <dbReference type="NCBI Taxonomy" id="206084"/>
    <lineage>
        <taxon>Bacteria</taxon>
        <taxon>Bacillati</taxon>
        <taxon>Actinomycetota</taxon>
        <taxon>Actinomycetes</taxon>
        <taxon>Pseudonocardiales</taxon>
        <taxon>Pseudonocardiaceae</taxon>
        <taxon>Amycolatopsis</taxon>
    </lineage>
</organism>
<dbReference type="InterPro" id="IPR017972">
    <property type="entry name" value="Cyt_P450_CS"/>
</dbReference>
<evidence type="ECO:0000256" key="2">
    <source>
        <dbReference type="RuleBase" id="RU000461"/>
    </source>
</evidence>
<dbReference type="Gene3D" id="1.10.630.10">
    <property type="entry name" value="Cytochrome P450"/>
    <property type="match status" value="1"/>
</dbReference>
<dbReference type="Pfam" id="PF00067">
    <property type="entry name" value="p450"/>
    <property type="match status" value="1"/>
</dbReference>
<dbReference type="Proteomes" id="UP001229651">
    <property type="component" value="Unassembled WGS sequence"/>
</dbReference>
<evidence type="ECO:0000256" key="1">
    <source>
        <dbReference type="ARBA" id="ARBA00010617"/>
    </source>
</evidence>
<dbReference type="InterPro" id="IPR002397">
    <property type="entry name" value="Cyt_P450_B"/>
</dbReference>
<dbReference type="PANTHER" id="PTHR46696">
    <property type="entry name" value="P450, PUTATIVE (EUROFUNG)-RELATED"/>
    <property type="match status" value="1"/>
</dbReference>
<dbReference type="InterPro" id="IPR001128">
    <property type="entry name" value="Cyt_P450"/>
</dbReference>
<sequence>MTAAVPVSDIDVYSDDVLDDPYPAYRALRDAGPAVYLSSRSLWAIARYSDVRKALADAATFSSAAGVGVSDEMNAMQTGTVLASDDPQHAELRAVLSEKLAPRALTALRSAIAEQADALVADVVARGSIDGVTDLAARLPTDVVADLIGLPREGREVLLPGADAMFASFGPLDERLRNRMPEVTAYLEFMSAMTDRAKLAPGSWGAAILDAVDEGRLAPGSAVPLMTAYLVASMDTTVHSLGNFLRLLAENQDLWQALKADPGLVGPAFEENLRLDSPAQGFTRVTTREVDVDGVVIPEGSRVLVSFASANRDERHYPDPDRFDVHRNPVDHLAFGYGVHGCAGQGLARIEARALVGSLLRRAERIEPAGEPTRHLNPAVRGLGHLPLTLVPAKEA</sequence>
<keyword evidence="4" id="KW-1185">Reference proteome</keyword>